<dbReference type="EMBL" id="JNSL01000102">
    <property type="protein sequence ID" value="KGA15806.1"/>
    <property type="molecule type" value="Genomic_DNA"/>
</dbReference>
<evidence type="ECO:0000259" key="4">
    <source>
        <dbReference type="Pfam" id="PF04073"/>
    </source>
</evidence>
<dbReference type="Pfam" id="PF04073">
    <property type="entry name" value="tRNA_edit"/>
    <property type="match status" value="1"/>
</dbReference>
<dbReference type="PANTHER" id="PTHR30411:SF0">
    <property type="entry name" value="CYS-TRNA(PRO)_CYS-TRNA(CYS) DEACYLASE YBAK"/>
    <property type="match status" value="1"/>
</dbReference>
<dbReference type="Gene3D" id="3.90.960.10">
    <property type="entry name" value="YbaK/aminoacyl-tRNA synthetase-associated domain"/>
    <property type="match status" value="1"/>
</dbReference>
<dbReference type="AlphaFoldDB" id="A0A094QMN4"/>
<dbReference type="PIRSF" id="PIRSF006181">
    <property type="entry name" value="EbsC_YbaK"/>
    <property type="match status" value="1"/>
</dbReference>
<protein>
    <recommendedName>
        <fullName evidence="4">YbaK/aminoacyl-tRNA synthetase-associated domain-containing protein</fullName>
    </recommendedName>
</protein>
<evidence type="ECO:0000256" key="3">
    <source>
        <dbReference type="ARBA" id="ARBA00023239"/>
    </source>
</evidence>
<comment type="caution">
    <text evidence="5">The sequence shown here is derived from an EMBL/GenBank/DDBJ whole genome shotgun (WGS) entry which is preliminary data.</text>
</comment>
<gene>
    <name evidence="5" type="ORF">GM51_14020</name>
</gene>
<dbReference type="InterPro" id="IPR004369">
    <property type="entry name" value="Prolyl-tRNA_editing_YbaK/EbsC"/>
</dbReference>
<dbReference type="GO" id="GO:0002161">
    <property type="term" value="F:aminoacyl-tRNA deacylase activity"/>
    <property type="evidence" value="ECO:0007669"/>
    <property type="project" value="InterPro"/>
</dbReference>
<sequence length="157" mass="16675">MATGTPATKLLRSAGIEFKEHEYSHDPNSTSFGLEAAEKLGVDPNRVFKTLIANVDESFAVAIVPVNQQVSLKSLSRSLGAKRATMADPTQAARLTGYVVGGISPLGQKRLLATVIDESAKQFETILVSGGRRGFDIELSPTDLADLLSAIFAEIAT</sequence>
<dbReference type="InterPro" id="IPR036754">
    <property type="entry name" value="YbaK/aa-tRNA-synt-asso_dom_sf"/>
</dbReference>
<dbReference type="GO" id="GO:0016829">
    <property type="term" value="F:lyase activity"/>
    <property type="evidence" value="ECO:0007669"/>
    <property type="project" value="UniProtKB-KW"/>
</dbReference>
<dbReference type="NCBIfam" id="TIGR00011">
    <property type="entry name" value="YbaK_EbsC"/>
    <property type="match status" value="1"/>
</dbReference>
<evidence type="ECO:0000256" key="2">
    <source>
        <dbReference type="ARBA" id="ARBA00022917"/>
    </source>
</evidence>
<organism evidence="5">
    <name type="scientific">freshwater metagenome</name>
    <dbReference type="NCBI Taxonomy" id="449393"/>
    <lineage>
        <taxon>unclassified sequences</taxon>
        <taxon>metagenomes</taxon>
        <taxon>ecological metagenomes</taxon>
    </lineage>
</organism>
<name>A0A094QMN4_9ZZZZ</name>
<dbReference type="SUPFAM" id="SSF55826">
    <property type="entry name" value="YbaK/ProRS associated domain"/>
    <property type="match status" value="1"/>
</dbReference>
<feature type="domain" description="YbaK/aminoacyl-tRNA synthetase-associated" evidence="4">
    <location>
        <begin position="35"/>
        <end position="147"/>
    </location>
</feature>
<evidence type="ECO:0000256" key="1">
    <source>
        <dbReference type="ARBA" id="ARBA00009798"/>
    </source>
</evidence>
<dbReference type="PANTHER" id="PTHR30411">
    <property type="entry name" value="CYTOPLASMIC PROTEIN"/>
    <property type="match status" value="1"/>
</dbReference>
<keyword evidence="3" id="KW-0456">Lyase</keyword>
<dbReference type="GO" id="GO:0006412">
    <property type="term" value="P:translation"/>
    <property type="evidence" value="ECO:0007669"/>
    <property type="project" value="UniProtKB-KW"/>
</dbReference>
<proteinExistence type="inferred from homology"/>
<accession>A0A094QMN4</accession>
<evidence type="ECO:0000313" key="5">
    <source>
        <dbReference type="EMBL" id="KGA15806.1"/>
    </source>
</evidence>
<dbReference type="CDD" id="cd00002">
    <property type="entry name" value="YbaK_deacylase"/>
    <property type="match status" value="1"/>
</dbReference>
<dbReference type="InterPro" id="IPR007214">
    <property type="entry name" value="YbaK/aa-tRNA-synth-assoc-dom"/>
</dbReference>
<keyword evidence="2" id="KW-0648">Protein biosynthesis</keyword>
<reference evidence="5" key="1">
    <citation type="submission" date="2014-06" db="EMBL/GenBank/DDBJ databases">
        <title>Key roles for freshwater Actinobacteria revealed by deep metagenomic sequencing.</title>
        <authorList>
            <person name="Ghai R."/>
            <person name="Mizuno C.M."/>
            <person name="Picazo A."/>
            <person name="Camacho A."/>
            <person name="Rodriguez-Valera F."/>
        </authorList>
    </citation>
    <scope>NUCLEOTIDE SEQUENCE</scope>
</reference>
<comment type="similarity">
    <text evidence="1">Belongs to the prolyl-tRNA editing family. YbaK/EbsC subfamily.</text>
</comment>